<evidence type="ECO:0000256" key="9">
    <source>
        <dbReference type="ARBA" id="ARBA00022989"/>
    </source>
</evidence>
<feature type="region of interest" description="Disordered" evidence="13">
    <location>
        <begin position="1"/>
        <end position="66"/>
    </location>
</feature>
<comment type="similarity">
    <text evidence="2">Belongs to the calcium channel alpha-1 subunit (TC 1.A.1.11) family. Two pore calcium channel subfamily.</text>
</comment>
<feature type="transmembrane region" description="Helical" evidence="14">
    <location>
        <begin position="630"/>
        <end position="653"/>
    </location>
</feature>
<feature type="transmembrane region" description="Helical" evidence="14">
    <location>
        <begin position="226"/>
        <end position="247"/>
    </location>
</feature>
<dbReference type="GO" id="GO:0005245">
    <property type="term" value="F:voltage-gated calcium channel activity"/>
    <property type="evidence" value="ECO:0007669"/>
    <property type="project" value="InterPro"/>
</dbReference>
<keyword evidence="8" id="KW-0851">Voltage-gated channel</keyword>
<comment type="subcellular location">
    <subcellularLocation>
        <location evidence="1">Membrane</location>
        <topology evidence="1">Multi-pass membrane protein</topology>
    </subcellularLocation>
</comment>
<keyword evidence="11 14" id="KW-0472">Membrane</keyword>
<dbReference type="AlphaFoldDB" id="A0A1X6NW28"/>
<comment type="subunit">
    <text evidence="3">Homodimer.</text>
</comment>
<feature type="transmembrane region" description="Helical" evidence="14">
    <location>
        <begin position="253"/>
        <end position="272"/>
    </location>
</feature>
<feature type="domain" description="EF-hand" evidence="15">
    <location>
        <begin position="530"/>
        <end position="565"/>
    </location>
</feature>
<feature type="transmembrane region" description="Helical" evidence="14">
    <location>
        <begin position="292"/>
        <end position="309"/>
    </location>
</feature>
<dbReference type="InterPro" id="IPR027359">
    <property type="entry name" value="Volt_channel_dom_sf"/>
</dbReference>
<accession>A0A1X6NW28</accession>
<dbReference type="OrthoDB" id="3583at2759"/>
<feature type="transmembrane region" description="Helical" evidence="14">
    <location>
        <begin position="193"/>
        <end position="214"/>
    </location>
</feature>
<dbReference type="Gene3D" id="1.10.287.70">
    <property type="match status" value="2"/>
</dbReference>
<dbReference type="GO" id="GO:0034702">
    <property type="term" value="C:monoatomic ion channel complex"/>
    <property type="evidence" value="ECO:0007669"/>
    <property type="project" value="UniProtKB-KW"/>
</dbReference>
<dbReference type="Proteomes" id="UP000218209">
    <property type="component" value="Unassembled WGS sequence"/>
</dbReference>
<dbReference type="PROSITE" id="PS00018">
    <property type="entry name" value="EF_HAND_1"/>
    <property type="match status" value="1"/>
</dbReference>
<feature type="transmembrane region" description="Helical" evidence="14">
    <location>
        <begin position="167"/>
        <end position="187"/>
    </location>
</feature>
<keyword evidence="4" id="KW-0813">Transport</keyword>
<evidence type="ECO:0000313" key="17">
    <source>
        <dbReference type="Proteomes" id="UP000218209"/>
    </source>
</evidence>
<keyword evidence="9 14" id="KW-1133">Transmembrane helix</keyword>
<feature type="compositionally biased region" description="Low complexity" evidence="13">
    <location>
        <begin position="404"/>
        <end position="414"/>
    </location>
</feature>
<evidence type="ECO:0000256" key="13">
    <source>
        <dbReference type="SAM" id="MobiDB-lite"/>
    </source>
</evidence>
<feature type="transmembrane region" description="Helical" evidence="14">
    <location>
        <begin position="321"/>
        <end position="345"/>
    </location>
</feature>
<evidence type="ECO:0000256" key="3">
    <source>
        <dbReference type="ARBA" id="ARBA00011738"/>
    </source>
</evidence>
<dbReference type="InterPro" id="IPR044581">
    <property type="entry name" value="TPC1_plant"/>
</dbReference>
<feature type="compositionally biased region" description="Gly residues" evidence="13">
    <location>
        <begin position="472"/>
        <end position="492"/>
    </location>
</feature>
<feature type="compositionally biased region" description="Gly residues" evidence="13">
    <location>
        <begin position="38"/>
        <end position="49"/>
    </location>
</feature>
<evidence type="ECO:0000256" key="11">
    <source>
        <dbReference type="ARBA" id="ARBA00023136"/>
    </source>
</evidence>
<evidence type="ECO:0000256" key="6">
    <source>
        <dbReference type="ARBA" id="ARBA00022737"/>
    </source>
</evidence>
<sequence length="906" mass="96900">MTPTKEASTLLGGTPKGGSDYGSLPTSPVDGLGSPIDSGGGGGSGGNVDEGGISPAEAAQRDPQDTALTAAEQAAWVIEELLRGQPIKSASDVGSSRSARTSYLRLRHSEPGQQLLVLALMVLSFLEPPAWCAHVGCPNAPHELSAYAMSGLQGWVSRAVGARLEGFLVGLLLAVAMFGMVFVQQPVVSRKRLQVKTLLLTLAAVDWAVAVFGGNWGWRVAAPLRVALTLVYFASLYDVASGLVSVLPAFASVFSMVCLFVLIAGWTAALLFHDLPGSSDIQVYYGSLMRGIYTMFAVLTTADFPLQMIDVYDANGFSALFFVFVIVTGVVFLLGLVTATVYNVYTEHLRRWTAKKARVHTDGLSVAYDLLRSNRGANVRRLPAGDNAAGGTDSVKGHGGRGTTSGATALTSGAPLPDASEMSPNASGTLSSATSGLLSSDSLQQACADGDAGGDVERGVHVGDSPQTFPPVGGGGASASGSGTAEGKGGQRCAGPSASPSDPAPDNELRPRHLRALFREMQKNETLTTTDLTRSDLVFKVLDDDGDNTLDLEEFEDLFDALELKFESLTRETMLERRLPWLYRAPPFAALMDWVRADNSFCTVLNVIMIVNMLVVMVETHLDLTHNDSAFSVAAFALIELGFSLIYIVEVVLKLMAVGWRVYWRQFGNRFDLGVALLLLTSALYVIVSPSEQSTAAVRVFMLLRLLRLLTLMADISHFRLLGRTVCVAGAVSLPLLTLLFLCIFLFSSLGVQLFGGLLWKGNPALDPAVNPSVEAFVQNNFLVLNFNDVATGCLALFSAMVVGYLTELANAATVTSGTATSLIFFVTFYVCSVLIIGNVVFALLIDVLISTQERLSEDDASDRGASVTQLSQRYGLRHVKVSHRGTTLTHERVFCQFFKEHLNEI</sequence>
<feature type="transmembrane region" description="Helical" evidence="14">
    <location>
        <begin position="726"/>
        <end position="750"/>
    </location>
</feature>
<dbReference type="InterPro" id="IPR002048">
    <property type="entry name" value="EF_hand_dom"/>
</dbReference>
<keyword evidence="6" id="KW-0677">Repeat</keyword>
<dbReference type="PANTHER" id="PTHR46988">
    <property type="entry name" value="TWO PORE CALCIUM CHANNEL PROTEIN 1"/>
    <property type="match status" value="1"/>
</dbReference>
<feature type="region of interest" description="Disordered" evidence="13">
    <location>
        <begin position="381"/>
        <end position="509"/>
    </location>
</feature>
<dbReference type="Gene3D" id="1.20.120.350">
    <property type="entry name" value="Voltage-gated potassium channels. Chain C"/>
    <property type="match status" value="1"/>
</dbReference>
<protein>
    <recommendedName>
        <fullName evidence="15">EF-hand domain-containing protein</fullName>
    </recommendedName>
</protein>
<evidence type="ECO:0000256" key="4">
    <source>
        <dbReference type="ARBA" id="ARBA00022448"/>
    </source>
</evidence>
<keyword evidence="12" id="KW-0407">Ion channel</keyword>
<feature type="transmembrane region" description="Helical" evidence="14">
    <location>
        <begin position="673"/>
        <end position="690"/>
    </location>
</feature>
<dbReference type="EMBL" id="KV919044">
    <property type="protein sequence ID" value="OSX72706.1"/>
    <property type="molecule type" value="Genomic_DNA"/>
</dbReference>
<feature type="compositionally biased region" description="Low complexity" evidence="13">
    <location>
        <begin position="496"/>
        <end position="506"/>
    </location>
</feature>
<evidence type="ECO:0000256" key="8">
    <source>
        <dbReference type="ARBA" id="ARBA00022882"/>
    </source>
</evidence>
<dbReference type="SUPFAM" id="SSF81324">
    <property type="entry name" value="Voltage-gated potassium channels"/>
    <property type="match status" value="1"/>
</dbReference>
<evidence type="ECO:0000256" key="5">
    <source>
        <dbReference type="ARBA" id="ARBA00022692"/>
    </source>
</evidence>
<keyword evidence="7" id="KW-0106">Calcium</keyword>
<gene>
    <name evidence="16" type="ORF">BU14_0413s0014</name>
</gene>
<keyword evidence="5 14" id="KW-0812">Transmembrane</keyword>
<feature type="transmembrane region" description="Helical" evidence="14">
    <location>
        <begin position="601"/>
        <end position="618"/>
    </location>
</feature>
<proteinExistence type="inferred from homology"/>
<reference evidence="16 17" key="1">
    <citation type="submission" date="2017-03" db="EMBL/GenBank/DDBJ databases">
        <title>WGS assembly of Porphyra umbilicalis.</title>
        <authorList>
            <person name="Brawley S.H."/>
            <person name="Blouin N.A."/>
            <person name="Ficko-Blean E."/>
            <person name="Wheeler G.L."/>
            <person name="Lohr M."/>
            <person name="Goodson H.V."/>
            <person name="Jenkins J.W."/>
            <person name="Blaby-Haas C.E."/>
            <person name="Helliwell K.E."/>
            <person name="Chan C."/>
            <person name="Marriage T."/>
            <person name="Bhattacharya D."/>
            <person name="Klein A.S."/>
            <person name="Badis Y."/>
            <person name="Brodie J."/>
            <person name="Cao Y."/>
            <person name="Collen J."/>
            <person name="Dittami S.M."/>
            <person name="Gachon C.M."/>
            <person name="Green B.R."/>
            <person name="Karpowicz S."/>
            <person name="Kim J.W."/>
            <person name="Kudahl U."/>
            <person name="Lin S."/>
            <person name="Michel G."/>
            <person name="Mittag M."/>
            <person name="Olson B.J."/>
            <person name="Pangilinan J."/>
            <person name="Peng Y."/>
            <person name="Qiu H."/>
            <person name="Shu S."/>
            <person name="Singer J.T."/>
            <person name="Smith A.G."/>
            <person name="Sprecher B.N."/>
            <person name="Wagner V."/>
            <person name="Wang W."/>
            <person name="Wang Z.-Y."/>
            <person name="Yan J."/>
            <person name="Yarish C."/>
            <person name="Zoeuner-Riek S."/>
            <person name="Zhuang Y."/>
            <person name="Zou Y."/>
            <person name="Lindquist E.A."/>
            <person name="Grimwood J."/>
            <person name="Barry K."/>
            <person name="Rokhsar D.S."/>
            <person name="Schmutz J."/>
            <person name="Stiller J.W."/>
            <person name="Grossman A.R."/>
            <person name="Prochnik S.E."/>
        </authorList>
    </citation>
    <scope>NUCLEOTIDE SEQUENCE [LARGE SCALE GENOMIC DNA]</scope>
    <source>
        <strain evidence="16">4086291</strain>
    </source>
</reference>
<dbReference type="GO" id="GO:0005509">
    <property type="term" value="F:calcium ion binding"/>
    <property type="evidence" value="ECO:0007669"/>
    <property type="project" value="InterPro"/>
</dbReference>
<keyword evidence="17" id="KW-1185">Reference proteome</keyword>
<evidence type="ECO:0000256" key="12">
    <source>
        <dbReference type="ARBA" id="ARBA00023303"/>
    </source>
</evidence>
<evidence type="ECO:0000256" key="2">
    <source>
        <dbReference type="ARBA" id="ARBA00009286"/>
    </source>
</evidence>
<evidence type="ECO:0000256" key="14">
    <source>
        <dbReference type="SAM" id="Phobius"/>
    </source>
</evidence>
<dbReference type="InterPro" id="IPR005821">
    <property type="entry name" value="Ion_trans_dom"/>
</dbReference>
<dbReference type="PROSITE" id="PS50222">
    <property type="entry name" value="EF_HAND_2"/>
    <property type="match status" value="1"/>
</dbReference>
<evidence type="ECO:0000256" key="7">
    <source>
        <dbReference type="ARBA" id="ARBA00022837"/>
    </source>
</evidence>
<evidence type="ECO:0000256" key="1">
    <source>
        <dbReference type="ARBA" id="ARBA00004141"/>
    </source>
</evidence>
<dbReference type="InterPro" id="IPR018247">
    <property type="entry name" value="EF_Hand_1_Ca_BS"/>
</dbReference>
<feature type="transmembrane region" description="Helical" evidence="14">
    <location>
        <begin position="790"/>
        <end position="811"/>
    </location>
</feature>
<dbReference type="InterPro" id="IPR011992">
    <property type="entry name" value="EF-hand-dom_pair"/>
</dbReference>
<feature type="transmembrane region" description="Helical" evidence="14">
    <location>
        <begin position="823"/>
        <end position="846"/>
    </location>
</feature>
<dbReference type="PANTHER" id="PTHR46988:SF2">
    <property type="entry name" value="TWO PORE CALCIUM CHANNEL PROTEIN 1"/>
    <property type="match status" value="1"/>
</dbReference>
<organism evidence="16 17">
    <name type="scientific">Porphyra umbilicalis</name>
    <name type="common">Purple laver</name>
    <name type="synonym">Red alga</name>
    <dbReference type="NCBI Taxonomy" id="2786"/>
    <lineage>
        <taxon>Eukaryota</taxon>
        <taxon>Rhodophyta</taxon>
        <taxon>Bangiophyceae</taxon>
        <taxon>Bangiales</taxon>
        <taxon>Bangiaceae</taxon>
        <taxon>Porphyra</taxon>
    </lineage>
</organism>
<evidence type="ECO:0000259" key="15">
    <source>
        <dbReference type="PROSITE" id="PS50222"/>
    </source>
</evidence>
<feature type="compositionally biased region" description="Low complexity" evidence="13">
    <location>
        <begin position="426"/>
        <end position="443"/>
    </location>
</feature>
<dbReference type="Pfam" id="PF00520">
    <property type="entry name" value="Ion_trans"/>
    <property type="match status" value="1"/>
</dbReference>
<keyword evidence="10" id="KW-0406">Ion transport</keyword>
<evidence type="ECO:0000313" key="16">
    <source>
        <dbReference type="EMBL" id="OSX72706.1"/>
    </source>
</evidence>
<dbReference type="SUPFAM" id="SSF47473">
    <property type="entry name" value="EF-hand"/>
    <property type="match status" value="1"/>
</dbReference>
<evidence type="ECO:0000256" key="10">
    <source>
        <dbReference type="ARBA" id="ARBA00023065"/>
    </source>
</evidence>
<name>A0A1X6NW28_PORUM</name>